<feature type="transmembrane region" description="Helical" evidence="1">
    <location>
        <begin position="28"/>
        <end position="49"/>
    </location>
</feature>
<dbReference type="Proteomes" id="UP000246410">
    <property type="component" value="Unassembled WGS sequence"/>
</dbReference>
<reference evidence="2 3" key="1">
    <citation type="submission" date="2018-05" db="EMBL/GenBank/DDBJ databases">
        <title>Genomic Encyclopedia of Type Strains, Phase IV (KMG-IV): sequencing the most valuable type-strain genomes for metagenomic binning, comparative biology and taxonomic classification.</title>
        <authorList>
            <person name="Goeker M."/>
        </authorList>
    </citation>
    <scope>NUCLEOTIDE SEQUENCE [LARGE SCALE GENOMIC DNA]</scope>
    <source>
        <strain evidence="2 3">DSM 44717</strain>
    </source>
</reference>
<name>A0A317NH97_9NOCA</name>
<comment type="caution">
    <text evidence="2">The sequence shown here is derived from an EMBL/GenBank/DDBJ whole genome shotgun (WGS) entry which is preliminary data.</text>
</comment>
<sequence>MYQLPPDPFDAAETARLTRRPWLSRRRVQSVAVVLLMPTMLILFALFGLKVIERHAAESATTLTPTVAERARVDLSRPYDNTPAASWAEGEAGIVAPPPTQVGPFAADQVAMVMERVRQLIIAARLNRHVLATHDAEPVLAQLSTVAAEDVRAQLRPGNEAETWWVSAKIARGFTLLPSTPRVTGTMTPIVGAGGQLTVRTNYLVAYAFDHPEPAALTGPLDIVVVDRWEIDYEWFADPAYDAQSQGMYIAEVRGSAFPVNCALSDKGFLAPDYSNPPITTGGQSQASEKYFDPNAPIVTESGC</sequence>
<keyword evidence="3" id="KW-1185">Reference proteome</keyword>
<keyword evidence="1" id="KW-0812">Transmembrane</keyword>
<evidence type="ECO:0000313" key="3">
    <source>
        <dbReference type="Proteomes" id="UP000246410"/>
    </source>
</evidence>
<evidence type="ECO:0000313" key="2">
    <source>
        <dbReference type="EMBL" id="PWV72978.1"/>
    </source>
</evidence>
<accession>A0A317NH97</accession>
<dbReference type="AlphaFoldDB" id="A0A317NH97"/>
<dbReference type="EMBL" id="QGTL01000008">
    <property type="protein sequence ID" value="PWV72978.1"/>
    <property type="molecule type" value="Genomic_DNA"/>
</dbReference>
<evidence type="ECO:0000256" key="1">
    <source>
        <dbReference type="SAM" id="Phobius"/>
    </source>
</evidence>
<keyword evidence="1" id="KW-1133">Transmembrane helix</keyword>
<organism evidence="2 3">
    <name type="scientific">Nocardia neocaledoniensis</name>
    <dbReference type="NCBI Taxonomy" id="236511"/>
    <lineage>
        <taxon>Bacteria</taxon>
        <taxon>Bacillati</taxon>
        <taxon>Actinomycetota</taxon>
        <taxon>Actinomycetes</taxon>
        <taxon>Mycobacteriales</taxon>
        <taxon>Nocardiaceae</taxon>
        <taxon>Nocardia</taxon>
    </lineage>
</organism>
<gene>
    <name evidence="2" type="ORF">DFR69_108292</name>
</gene>
<protein>
    <submittedName>
        <fullName evidence="2">Uncharacterized protein</fullName>
    </submittedName>
</protein>
<proteinExistence type="predicted"/>
<keyword evidence="1" id="KW-0472">Membrane</keyword>